<proteinExistence type="predicted"/>
<dbReference type="Proteomes" id="UP000887116">
    <property type="component" value="Unassembled WGS sequence"/>
</dbReference>
<organism evidence="2 3">
    <name type="scientific">Trichonephila clavata</name>
    <name type="common">Joro spider</name>
    <name type="synonym">Nephila clavata</name>
    <dbReference type="NCBI Taxonomy" id="2740835"/>
    <lineage>
        <taxon>Eukaryota</taxon>
        <taxon>Metazoa</taxon>
        <taxon>Ecdysozoa</taxon>
        <taxon>Arthropoda</taxon>
        <taxon>Chelicerata</taxon>
        <taxon>Arachnida</taxon>
        <taxon>Araneae</taxon>
        <taxon>Araneomorphae</taxon>
        <taxon>Entelegynae</taxon>
        <taxon>Araneoidea</taxon>
        <taxon>Nephilidae</taxon>
        <taxon>Trichonephila</taxon>
    </lineage>
</organism>
<reference evidence="2" key="1">
    <citation type="submission" date="2020-07" db="EMBL/GenBank/DDBJ databases">
        <title>Multicomponent nature underlies the extraordinary mechanical properties of spider dragline silk.</title>
        <authorList>
            <person name="Kono N."/>
            <person name="Nakamura H."/>
            <person name="Mori M."/>
            <person name="Yoshida Y."/>
            <person name="Ohtoshi R."/>
            <person name="Malay A.D."/>
            <person name="Moran D.A.P."/>
            <person name="Tomita M."/>
            <person name="Numata K."/>
            <person name="Arakawa K."/>
        </authorList>
    </citation>
    <scope>NUCLEOTIDE SEQUENCE</scope>
</reference>
<evidence type="ECO:0000313" key="2">
    <source>
        <dbReference type="EMBL" id="GFR27845.1"/>
    </source>
</evidence>
<feature type="region of interest" description="Disordered" evidence="1">
    <location>
        <begin position="1"/>
        <end position="33"/>
    </location>
</feature>
<comment type="caution">
    <text evidence="2">The sequence shown here is derived from an EMBL/GenBank/DDBJ whole genome shotgun (WGS) entry which is preliminary data.</text>
</comment>
<evidence type="ECO:0000256" key="1">
    <source>
        <dbReference type="SAM" id="MobiDB-lite"/>
    </source>
</evidence>
<evidence type="ECO:0000313" key="3">
    <source>
        <dbReference type="Proteomes" id="UP000887116"/>
    </source>
</evidence>
<accession>A0A8X6HST2</accession>
<name>A0A8X6HST2_TRICU</name>
<gene>
    <name evidence="2" type="ORF">TNCT_254811</name>
</gene>
<sequence length="72" mass="8328">MPPDHSTPNRSGGEAHLGHPRAPPSLFRLDCPPDQEKTKQKCYRRTYVQEEELFSFFPFCSEDAIWTEFSPS</sequence>
<keyword evidence="3" id="KW-1185">Reference proteome</keyword>
<dbReference type="AlphaFoldDB" id="A0A8X6HST2"/>
<feature type="compositionally biased region" description="Polar residues" evidence="1">
    <location>
        <begin position="1"/>
        <end position="10"/>
    </location>
</feature>
<dbReference type="EMBL" id="BMAO01008977">
    <property type="protein sequence ID" value="GFR27845.1"/>
    <property type="molecule type" value="Genomic_DNA"/>
</dbReference>
<dbReference type="OrthoDB" id="10391142at2759"/>
<protein>
    <submittedName>
        <fullName evidence="2">Uncharacterized protein</fullName>
    </submittedName>
</protein>